<reference evidence="2 4" key="2">
    <citation type="journal article" date="2012" name="J. Bacteriol.">
        <title>Genome Sequence of Janibacter hoylei MTCC8307, Isolated from the Stratospheric Air.</title>
        <authorList>
            <person name="Pawar S.P."/>
            <person name="Dhotre D.P."/>
            <person name="Shetty S.A."/>
            <person name="Chowdhury S.P."/>
            <person name="Chaudhari B.L."/>
            <person name="Shouche Y.S."/>
        </authorList>
    </citation>
    <scope>NUCLEOTIDE SEQUENCE [LARGE SCALE GENOMIC DNA]</scope>
    <source>
        <strain evidence="2 4">PVAS-1</strain>
    </source>
</reference>
<reference evidence="3 5" key="1">
    <citation type="journal article" date="2009" name="Int. J. Syst. Evol. Microbiol.">
        <title>Janibacter hoylei sp. nov., Bacillus isronensis sp. nov. and Bacillus aryabhattai sp. nov., isolated from cryotubes used for collecting air from the upper atmosphere.</title>
        <authorList>
            <person name="Shivaji S."/>
            <person name="Chaturvedi P."/>
            <person name="Begum Z."/>
            <person name="Pindi P.K."/>
            <person name="Manorama R."/>
            <person name="Padmanaban D.A."/>
            <person name="Shouche Y.S."/>
            <person name="Pawar S."/>
            <person name="Vaishampayan P."/>
            <person name="Dutt C.B."/>
            <person name="Datta G.N."/>
            <person name="Manchanda R.K."/>
            <person name="Rao U.R."/>
            <person name="Bhargava P.M."/>
            <person name="Narlikar J.V."/>
        </authorList>
    </citation>
    <scope>NUCLEOTIDE SEQUENCE [LARGE SCALE GENOMIC DNA]</scope>
    <source>
        <strain evidence="3 5">PVAS-1</strain>
    </source>
</reference>
<comment type="caution">
    <text evidence="2">The sequence shown here is derived from an EMBL/GenBank/DDBJ whole genome shotgun (WGS) entry which is preliminary data.</text>
</comment>
<sequence>MALERSTNQIARYLLEANESQLGALAPLLMDRVAGEFGMPTLPLDHKWPADIIGAVREFLVCVATNDAARLGAHDSIFERLGVESARGGVDQELLVDSIRMAARLVQRETHRAVLRDTTELEPDLVLDLLSRVLTLAEVVITAARRGYDMAGLASADEEELGRQLASEMVGRGGGVADLAVRIGWDPDALVCAVITSPADGAQVVRAAATRPAWFARTRDVVIGLPVGADQLSTSLRPVLGDVDCVVGPAVPLADFPDSLAMSQRLLSLRGAVSSGPTFVDDALLQLACLADPMVVRALRRKYFGELDRLPEDQRAVLVETLHQWLLQWGHRPSIAAHLVVHPQTVSGRLHRLRDLLGEDLDDEHVRAELLVLLTAEGAA</sequence>
<dbReference type="Proteomes" id="UP000288711">
    <property type="component" value="Unassembled WGS sequence"/>
</dbReference>
<name>K1E1J5_9MICO</name>
<dbReference type="RefSeq" id="WP_007927800.1">
    <property type="nucleotide sequence ID" value="NZ_ALWX01000044.1"/>
</dbReference>
<protein>
    <submittedName>
        <fullName evidence="3">PucR family transcriptional regulator</fullName>
    </submittedName>
</protein>
<dbReference type="InterPro" id="IPR042070">
    <property type="entry name" value="PucR_C-HTH_sf"/>
</dbReference>
<dbReference type="Gene3D" id="1.10.10.2840">
    <property type="entry name" value="PucR C-terminal helix-turn-helix domain"/>
    <property type="match status" value="1"/>
</dbReference>
<dbReference type="AlphaFoldDB" id="K1E1J5"/>
<dbReference type="PANTHER" id="PTHR33744:SF1">
    <property type="entry name" value="DNA-BINDING TRANSCRIPTIONAL ACTIVATOR ADER"/>
    <property type="match status" value="1"/>
</dbReference>
<dbReference type="EMBL" id="ALWX01000044">
    <property type="protein sequence ID" value="EKA60911.1"/>
    <property type="molecule type" value="Genomic_DNA"/>
</dbReference>
<keyword evidence="5" id="KW-1185">Reference proteome</keyword>
<dbReference type="eggNOG" id="COG2508">
    <property type="taxonomic scope" value="Bacteria"/>
</dbReference>
<reference evidence="3" key="3">
    <citation type="submission" date="2017-11" db="EMBL/GenBank/DDBJ databases">
        <authorList>
            <person name="Seuylemezian A."/>
            <person name="Cooper K."/>
            <person name="Vaishampayan P."/>
        </authorList>
    </citation>
    <scope>NUCLEOTIDE SEQUENCE</scope>
    <source>
        <strain evidence="3">PVAS-1</strain>
    </source>
</reference>
<dbReference type="STRING" id="1210046.B277_10399"/>
<evidence type="ECO:0000313" key="4">
    <source>
        <dbReference type="Proteomes" id="UP000004474"/>
    </source>
</evidence>
<accession>K1E1J5</accession>
<dbReference type="InterPro" id="IPR025736">
    <property type="entry name" value="PucR_C-HTH_dom"/>
</dbReference>
<proteinExistence type="predicted"/>
<dbReference type="InterPro" id="IPR051448">
    <property type="entry name" value="CdaR-like_regulators"/>
</dbReference>
<dbReference type="Proteomes" id="UP000004474">
    <property type="component" value="Unassembled WGS sequence"/>
</dbReference>
<organism evidence="2 4">
    <name type="scientific">Janibacter hoylei PVAS-1</name>
    <dbReference type="NCBI Taxonomy" id="1210046"/>
    <lineage>
        <taxon>Bacteria</taxon>
        <taxon>Bacillati</taxon>
        <taxon>Actinomycetota</taxon>
        <taxon>Actinomycetes</taxon>
        <taxon>Micrococcales</taxon>
        <taxon>Intrasporangiaceae</taxon>
        <taxon>Janibacter</taxon>
    </lineage>
</organism>
<evidence type="ECO:0000313" key="5">
    <source>
        <dbReference type="Proteomes" id="UP000288711"/>
    </source>
</evidence>
<feature type="domain" description="PucR C-terminal helix-turn-helix" evidence="1">
    <location>
        <begin position="318"/>
        <end position="375"/>
    </location>
</feature>
<evidence type="ECO:0000313" key="2">
    <source>
        <dbReference type="EMBL" id="EKA60911.1"/>
    </source>
</evidence>
<evidence type="ECO:0000259" key="1">
    <source>
        <dbReference type="Pfam" id="PF13556"/>
    </source>
</evidence>
<dbReference type="EMBL" id="PIPF01000004">
    <property type="protein sequence ID" value="RWU84492.1"/>
    <property type="molecule type" value="Genomic_DNA"/>
</dbReference>
<dbReference type="Pfam" id="PF13556">
    <property type="entry name" value="HTH_30"/>
    <property type="match status" value="1"/>
</dbReference>
<dbReference type="PANTHER" id="PTHR33744">
    <property type="entry name" value="CARBOHYDRATE DIACID REGULATOR"/>
    <property type="match status" value="1"/>
</dbReference>
<dbReference type="PATRIC" id="fig|1210046.3.peg.1993"/>
<evidence type="ECO:0000313" key="3">
    <source>
        <dbReference type="EMBL" id="RWU84492.1"/>
    </source>
</evidence>
<gene>
    <name evidence="2" type="ORF">B277_10399</name>
    <name evidence="3" type="ORF">CWN80_04925</name>
</gene>